<feature type="coiled-coil region" evidence="1">
    <location>
        <begin position="249"/>
        <end position="276"/>
    </location>
</feature>
<evidence type="ECO:0000313" key="4">
    <source>
        <dbReference type="Proteomes" id="UP000677228"/>
    </source>
</evidence>
<evidence type="ECO:0000313" key="2">
    <source>
        <dbReference type="EMBL" id="CAF1128129.1"/>
    </source>
</evidence>
<dbReference type="EMBL" id="CAJOBA010020450">
    <property type="protein sequence ID" value="CAF3908242.1"/>
    <property type="molecule type" value="Genomic_DNA"/>
</dbReference>
<gene>
    <name evidence="2" type="ORF">OVA965_LOCUS20514</name>
    <name evidence="3" type="ORF">TMI583_LOCUS20920</name>
</gene>
<protein>
    <submittedName>
        <fullName evidence="2">Uncharacterized protein</fullName>
    </submittedName>
</protein>
<proteinExistence type="predicted"/>
<dbReference type="AlphaFoldDB" id="A0A8S2EEF5"/>
<keyword evidence="1" id="KW-0175">Coiled coil</keyword>
<reference evidence="2" key="1">
    <citation type="submission" date="2021-02" db="EMBL/GenBank/DDBJ databases">
        <authorList>
            <person name="Nowell W R."/>
        </authorList>
    </citation>
    <scope>NUCLEOTIDE SEQUENCE</scope>
</reference>
<sequence>MLFVRKIVYDRAQSLINLIEFFKTAVLLDKPPALSVHGGVYVAKRNDIYVVNRTKVTGRSEYHCLYSYTKENDGRYVMIPYCIRSTEEELIDDYKHELYLLNDTNIKGQRFSFQDMKQNNITIGQLFRWNAPLDKIEQYDIYFKNTASTIVKDQDYYYNCTRPWFGPRCQYTFDLESDEKEEFSAIVHQLFKKKHVSKPDWIVLITNGTCYTNLICASILCLDWREICDQKIDCSIWDEFVHQVNWEKAKSKKTLIEELKRAVNRIRQEVVLESCESWTKRLYRLSKNNGDYLQ</sequence>
<evidence type="ECO:0000313" key="3">
    <source>
        <dbReference type="EMBL" id="CAF3908242.1"/>
    </source>
</evidence>
<dbReference type="EMBL" id="CAJNOK010010928">
    <property type="protein sequence ID" value="CAF1128129.1"/>
    <property type="molecule type" value="Genomic_DNA"/>
</dbReference>
<evidence type="ECO:0000256" key="1">
    <source>
        <dbReference type="SAM" id="Coils"/>
    </source>
</evidence>
<accession>A0A8S2EEF5</accession>
<name>A0A8S2EEF5_9BILA</name>
<comment type="caution">
    <text evidence="2">The sequence shown here is derived from an EMBL/GenBank/DDBJ whole genome shotgun (WGS) entry which is preliminary data.</text>
</comment>
<dbReference type="Proteomes" id="UP000682733">
    <property type="component" value="Unassembled WGS sequence"/>
</dbReference>
<dbReference type="Proteomes" id="UP000677228">
    <property type="component" value="Unassembled WGS sequence"/>
</dbReference>
<organism evidence="2 4">
    <name type="scientific">Didymodactylos carnosus</name>
    <dbReference type="NCBI Taxonomy" id="1234261"/>
    <lineage>
        <taxon>Eukaryota</taxon>
        <taxon>Metazoa</taxon>
        <taxon>Spiralia</taxon>
        <taxon>Gnathifera</taxon>
        <taxon>Rotifera</taxon>
        <taxon>Eurotatoria</taxon>
        <taxon>Bdelloidea</taxon>
        <taxon>Philodinida</taxon>
        <taxon>Philodinidae</taxon>
        <taxon>Didymodactylos</taxon>
    </lineage>
</organism>